<dbReference type="AlphaFoldDB" id="A0A1M6C2F8"/>
<feature type="non-terminal residue" evidence="4">
    <location>
        <position position="1"/>
    </location>
</feature>
<feature type="coiled-coil region" evidence="1">
    <location>
        <begin position="226"/>
        <end position="269"/>
    </location>
</feature>
<feature type="region of interest" description="Disordered" evidence="2">
    <location>
        <begin position="1"/>
        <end position="34"/>
    </location>
</feature>
<proteinExistence type="predicted"/>
<evidence type="ECO:0000256" key="3">
    <source>
        <dbReference type="SAM" id="Phobius"/>
    </source>
</evidence>
<dbReference type="EMBL" id="FQZU01000001">
    <property type="protein sequence ID" value="SHI55206.1"/>
    <property type="molecule type" value="Genomic_DNA"/>
</dbReference>
<feature type="transmembrane region" description="Helical" evidence="3">
    <location>
        <begin position="91"/>
        <end position="111"/>
    </location>
</feature>
<evidence type="ECO:0000256" key="1">
    <source>
        <dbReference type="SAM" id="Coils"/>
    </source>
</evidence>
<keyword evidence="3" id="KW-0472">Membrane</keyword>
<protein>
    <submittedName>
        <fullName evidence="4">Uncharacterized protein</fullName>
    </submittedName>
</protein>
<dbReference type="RefSeq" id="WP_211482771.1">
    <property type="nucleotide sequence ID" value="NZ_FQZU01000001.1"/>
</dbReference>
<organism evidence="4 5">
    <name type="scientific">Desulfatibacillum alkenivorans DSM 16219</name>
    <dbReference type="NCBI Taxonomy" id="1121393"/>
    <lineage>
        <taxon>Bacteria</taxon>
        <taxon>Pseudomonadati</taxon>
        <taxon>Thermodesulfobacteriota</taxon>
        <taxon>Desulfobacteria</taxon>
        <taxon>Desulfobacterales</taxon>
        <taxon>Desulfatibacillaceae</taxon>
        <taxon>Desulfatibacillum</taxon>
    </lineage>
</organism>
<keyword evidence="5" id="KW-1185">Reference proteome</keyword>
<evidence type="ECO:0000313" key="5">
    <source>
        <dbReference type="Proteomes" id="UP000183994"/>
    </source>
</evidence>
<accession>A0A1M6C2F8</accession>
<keyword evidence="3" id="KW-1133">Transmembrane helix</keyword>
<dbReference type="Proteomes" id="UP000183994">
    <property type="component" value="Unassembled WGS sequence"/>
</dbReference>
<name>A0A1M6C2F8_9BACT</name>
<reference evidence="5" key="1">
    <citation type="submission" date="2016-11" db="EMBL/GenBank/DDBJ databases">
        <authorList>
            <person name="Varghese N."/>
            <person name="Submissions S."/>
        </authorList>
    </citation>
    <scope>NUCLEOTIDE SEQUENCE [LARGE SCALE GENOMIC DNA]</scope>
    <source>
        <strain evidence="5">DSM 16219</strain>
    </source>
</reference>
<gene>
    <name evidence="4" type="ORF">SAMN02745216_00132</name>
</gene>
<keyword evidence="3" id="KW-0812">Transmembrane</keyword>
<keyword evidence="1" id="KW-0175">Coiled coil</keyword>
<evidence type="ECO:0000313" key="4">
    <source>
        <dbReference type="EMBL" id="SHI55206.1"/>
    </source>
</evidence>
<sequence>AAAEKNAAEEKAAKEAAEKAEAERKAAEEAAQAQYPPFEEAGAETAAAAGVLGKVQNSALAAYGSVLEGLDTVKRVVKSQPDLPKYPEVRMSLVILAVLMACVVFASFLNAGHYQFEQKARGVILKKGRFAPAGMKALVFMPGMVMPADAKEDYKAAEAAAITRDFFLNSYEESMAAPEPDAAAARAALVAAVPFSFTTENRKMIWGLINALDYNVLMTEAEAAINDEVAGQLKVAEEKLNKAAALAATEEEAAEAEALLERVEAMQKAMVAPEAMVAPKA</sequence>
<feature type="compositionally biased region" description="Basic and acidic residues" evidence="2">
    <location>
        <begin position="1"/>
        <end position="28"/>
    </location>
</feature>
<evidence type="ECO:0000256" key="2">
    <source>
        <dbReference type="SAM" id="MobiDB-lite"/>
    </source>
</evidence>